<protein>
    <submittedName>
        <fullName evidence="2">Uncharacterized protein</fullName>
    </submittedName>
</protein>
<comment type="caution">
    <text evidence="2">The sequence shown here is derived from an EMBL/GenBank/DDBJ whole genome shotgun (WGS) entry which is preliminary data.</text>
</comment>
<accession>A0A4C1YRQ5</accession>
<evidence type="ECO:0000313" key="3">
    <source>
        <dbReference type="Proteomes" id="UP000299102"/>
    </source>
</evidence>
<evidence type="ECO:0000256" key="1">
    <source>
        <dbReference type="SAM" id="MobiDB-lite"/>
    </source>
</evidence>
<evidence type="ECO:0000313" key="2">
    <source>
        <dbReference type="EMBL" id="GBP77025.1"/>
    </source>
</evidence>
<keyword evidence="3" id="KW-1185">Reference proteome</keyword>
<sequence length="197" mass="21577">MMYQIMSRGDEVTSAPPSNQGFISLKRNPYRTTPSSACPYVCQDPITQERSGGGLSSGRVTSAVTASWTCDLECSPRHGTEPESGRRLGSSNSNEFSFGRHPSIVAFPLAGKDMTQSAGAAIVEFECENSLCQECFNHHNDKVLLPTICVFQIDSLRNRSPRLPGAGRQLQTSIVSDVTTKSDTYGLPYFRNTERMV</sequence>
<dbReference type="Proteomes" id="UP000299102">
    <property type="component" value="Unassembled WGS sequence"/>
</dbReference>
<dbReference type="EMBL" id="BGZK01001315">
    <property type="protein sequence ID" value="GBP77025.1"/>
    <property type="molecule type" value="Genomic_DNA"/>
</dbReference>
<feature type="compositionally biased region" description="Basic and acidic residues" evidence="1">
    <location>
        <begin position="76"/>
        <end position="86"/>
    </location>
</feature>
<feature type="region of interest" description="Disordered" evidence="1">
    <location>
        <begin position="76"/>
        <end position="95"/>
    </location>
</feature>
<dbReference type="AlphaFoldDB" id="A0A4C1YRQ5"/>
<proteinExistence type="predicted"/>
<reference evidence="2 3" key="1">
    <citation type="journal article" date="2019" name="Commun. Biol.">
        <title>The bagworm genome reveals a unique fibroin gene that provides high tensile strength.</title>
        <authorList>
            <person name="Kono N."/>
            <person name="Nakamura H."/>
            <person name="Ohtoshi R."/>
            <person name="Tomita M."/>
            <person name="Numata K."/>
            <person name="Arakawa K."/>
        </authorList>
    </citation>
    <scope>NUCLEOTIDE SEQUENCE [LARGE SCALE GENOMIC DNA]</scope>
</reference>
<organism evidence="2 3">
    <name type="scientific">Eumeta variegata</name>
    <name type="common">Bagworm moth</name>
    <name type="synonym">Eumeta japonica</name>
    <dbReference type="NCBI Taxonomy" id="151549"/>
    <lineage>
        <taxon>Eukaryota</taxon>
        <taxon>Metazoa</taxon>
        <taxon>Ecdysozoa</taxon>
        <taxon>Arthropoda</taxon>
        <taxon>Hexapoda</taxon>
        <taxon>Insecta</taxon>
        <taxon>Pterygota</taxon>
        <taxon>Neoptera</taxon>
        <taxon>Endopterygota</taxon>
        <taxon>Lepidoptera</taxon>
        <taxon>Glossata</taxon>
        <taxon>Ditrysia</taxon>
        <taxon>Tineoidea</taxon>
        <taxon>Psychidae</taxon>
        <taxon>Oiketicinae</taxon>
        <taxon>Eumeta</taxon>
    </lineage>
</organism>
<name>A0A4C1YRQ5_EUMVA</name>
<gene>
    <name evidence="2" type="ORF">EVAR_53670_1</name>
</gene>
<feature type="region of interest" description="Disordered" evidence="1">
    <location>
        <begin position="1"/>
        <end position="26"/>
    </location>
</feature>